<organism evidence="3 4">
    <name type="scientific">Anaeromyces robustus</name>
    <dbReference type="NCBI Taxonomy" id="1754192"/>
    <lineage>
        <taxon>Eukaryota</taxon>
        <taxon>Fungi</taxon>
        <taxon>Fungi incertae sedis</taxon>
        <taxon>Chytridiomycota</taxon>
        <taxon>Chytridiomycota incertae sedis</taxon>
        <taxon>Neocallimastigomycetes</taxon>
        <taxon>Neocallimastigales</taxon>
        <taxon>Neocallimastigaceae</taxon>
        <taxon>Anaeromyces</taxon>
    </lineage>
</organism>
<feature type="transmembrane region" description="Helical" evidence="2">
    <location>
        <begin position="6"/>
        <end position="25"/>
    </location>
</feature>
<reference evidence="3 4" key="1">
    <citation type="submission" date="2016-08" db="EMBL/GenBank/DDBJ databases">
        <title>A Parts List for Fungal Cellulosomes Revealed by Comparative Genomics.</title>
        <authorList>
            <consortium name="DOE Joint Genome Institute"/>
            <person name="Haitjema C.H."/>
            <person name="Gilmore S.P."/>
            <person name="Henske J.K."/>
            <person name="Solomon K.V."/>
            <person name="De Groot R."/>
            <person name="Kuo A."/>
            <person name="Mondo S.J."/>
            <person name="Salamov A.A."/>
            <person name="Labutti K."/>
            <person name="Zhao Z."/>
            <person name="Chiniquy J."/>
            <person name="Barry K."/>
            <person name="Brewer H.M."/>
            <person name="Purvine S.O."/>
            <person name="Wright A.T."/>
            <person name="Boxma B."/>
            <person name="Van Alen T."/>
            <person name="Hackstein J.H."/>
            <person name="Baker S.E."/>
            <person name="Grigoriev I.V."/>
            <person name="O'Malley M.A."/>
        </authorList>
    </citation>
    <scope>NUCLEOTIDE SEQUENCE [LARGE SCALE GENOMIC DNA]</scope>
    <source>
        <strain evidence="3 4">S4</strain>
    </source>
</reference>
<reference evidence="3 4" key="2">
    <citation type="submission" date="2016-08" db="EMBL/GenBank/DDBJ databases">
        <title>Pervasive Adenine N6-methylation of Active Genes in Fungi.</title>
        <authorList>
            <consortium name="DOE Joint Genome Institute"/>
            <person name="Mondo S.J."/>
            <person name="Dannebaum R.O."/>
            <person name="Kuo R.C."/>
            <person name="Labutti K."/>
            <person name="Haridas S."/>
            <person name="Kuo A."/>
            <person name="Salamov A."/>
            <person name="Ahrendt S.R."/>
            <person name="Lipzen A."/>
            <person name="Sullivan W."/>
            <person name="Andreopoulos W.B."/>
            <person name="Clum A."/>
            <person name="Lindquist E."/>
            <person name="Daum C."/>
            <person name="Ramamoorthy G.K."/>
            <person name="Gryganskyi A."/>
            <person name="Culley D."/>
            <person name="Magnuson J.K."/>
            <person name="James T.Y."/>
            <person name="O'Malley M.A."/>
            <person name="Stajich J.E."/>
            <person name="Spatafora J.W."/>
            <person name="Visel A."/>
            <person name="Grigoriev I.V."/>
        </authorList>
    </citation>
    <scope>NUCLEOTIDE SEQUENCE [LARGE SCALE GENOMIC DNA]</scope>
    <source>
        <strain evidence="3 4">S4</strain>
    </source>
</reference>
<name>A0A1Y1XJP0_9FUNG</name>
<evidence type="ECO:0000256" key="1">
    <source>
        <dbReference type="SAM" id="MobiDB-lite"/>
    </source>
</evidence>
<feature type="transmembrane region" description="Helical" evidence="2">
    <location>
        <begin position="51"/>
        <end position="72"/>
    </location>
</feature>
<dbReference type="EMBL" id="MCFG01000028">
    <property type="protein sequence ID" value="ORX85932.1"/>
    <property type="molecule type" value="Genomic_DNA"/>
</dbReference>
<feature type="transmembrane region" description="Helical" evidence="2">
    <location>
        <begin position="101"/>
        <end position="120"/>
    </location>
</feature>
<sequence>MDLKLITFFGINISVIIFMLGDLFLRWKEIPDVIPSSFNIKGEAKGERSKMYLFLLPSLSFCVLALLIFVNIKFPVSFYPDEIKGIKDEVLKRQFERSTKIFLLILGFIYNVLMCFINISMSHSRKLNVVPLVAITILVVAIIGKYSDKVEEFVQSLQKKDNKKDKKDTKKADKQDKKDSKKDNETKKSK</sequence>
<proteinExistence type="predicted"/>
<keyword evidence="2" id="KW-0812">Transmembrane</keyword>
<evidence type="ECO:0000256" key="2">
    <source>
        <dbReference type="SAM" id="Phobius"/>
    </source>
</evidence>
<feature type="transmembrane region" description="Helical" evidence="2">
    <location>
        <begin position="127"/>
        <end position="147"/>
    </location>
</feature>
<dbReference type="Proteomes" id="UP000193944">
    <property type="component" value="Unassembled WGS sequence"/>
</dbReference>
<keyword evidence="2" id="KW-0472">Membrane</keyword>
<comment type="caution">
    <text evidence="3">The sequence shown here is derived from an EMBL/GenBank/DDBJ whole genome shotgun (WGS) entry which is preliminary data.</text>
</comment>
<feature type="region of interest" description="Disordered" evidence="1">
    <location>
        <begin position="156"/>
        <end position="190"/>
    </location>
</feature>
<protein>
    <recommendedName>
        <fullName evidence="5">DUF1648 domain-containing protein</fullName>
    </recommendedName>
</protein>
<keyword evidence="2" id="KW-1133">Transmembrane helix</keyword>
<evidence type="ECO:0000313" key="4">
    <source>
        <dbReference type="Proteomes" id="UP000193944"/>
    </source>
</evidence>
<evidence type="ECO:0000313" key="3">
    <source>
        <dbReference type="EMBL" id="ORX85932.1"/>
    </source>
</evidence>
<evidence type="ECO:0008006" key="5">
    <source>
        <dbReference type="Google" id="ProtNLM"/>
    </source>
</evidence>
<dbReference type="OrthoDB" id="10518607at2759"/>
<keyword evidence="4" id="KW-1185">Reference proteome</keyword>
<dbReference type="AlphaFoldDB" id="A0A1Y1XJP0"/>
<accession>A0A1Y1XJP0</accession>
<gene>
    <name evidence="3" type="ORF">BCR32DRAFT_325234</name>
</gene>